<dbReference type="FunFam" id="3.30.457.60:FF:000004">
    <property type="entry name" value="Mitotic spindle checkpoint protein MAD1"/>
    <property type="match status" value="1"/>
</dbReference>
<evidence type="ECO:0000256" key="6">
    <source>
        <dbReference type="ARBA" id="ARBA00023306"/>
    </source>
</evidence>
<dbReference type="Proteomes" id="UP000036987">
    <property type="component" value="Unassembled WGS sequence"/>
</dbReference>
<dbReference type="SUPFAM" id="SSF75704">
    <property type="entry name" value="Mitotic arrest deficient-like 1, Mad1"/>
    <property type="match status" value="1"/>
</dbReference>
<keyword evidence="3" id="KW-0132">Cell division</keyword>
<evidence type="ECO:0000256" key="1">
    <source>
        <dbReference type="ARBA" id="ARBA00004123"/>
    </source>
</evidence>
<evidence type="ECO:0000256" key="5">
    <source>
        <dbReference type="ARBA" id="ARBA00023242"/>
    </source>
</evidence>
<reference evidence="9" key="1">
    <citation type="journal article" date="2016" name="Nature">
        <title>The genome of the seagrass Zostera marina reveals angiosperm adaptation to the sea.</title>
        <authorList>
            <person name="Olsen J.L."/>
            <person name="Rouze P."/>
            <person name="Verhelst B."/>
            <person name="Lin Y.-C."/>
            <person name="Bayer T."/>
            <person name="Collen J."/>
            <person name="Dattolo E."/>
            <person name="De Paoli E."/>
            <person name="Dittami S."/>
            <person name="Maumus F."/>
            <person name="Michel G."/>
            <person name="Kersting A."/>
            <person name="Lauritano C."/>
            <person name="Lohaus R."/>
            <person name="Toepel M."/>
            <person name="Tonon T."/>
            <person name="Vanneste K."/>
            <person name="Amirebrahimi M."/>
            <person name="Brakel J."/>
            <person name="Bostroem C."/>
            <person name="Chovatia M."/>
            <person name="Grimwood J."/>
            <person name="Jenkins J.W."/>
            <person name="Jueterbock A."/>
            <person name="Mraz A."/>
            <person name="Stam W.T."/>
            <person name="Tice H."/>
            <person name="Bornberg-Bauer E."/>
            <person name="Green P.J."/>
            <person name="Pearson G.A."/>
            <person name="Procaccini G."/>
            <person name="Duarte C.M."/>
            <person name="Schmutz J."/>
            <person name="Reusch T.B.H."/>
            <person name="Van de Peer Y."/>
        </authorList>
    </citation>
    <scope>NUCLEOTIDE SEQUENCE [LARGE SCALE GENOMIC DNA]</scope>
    <source>
        <strain evidence="9">cv. Finnish</strain>
    </source>
</reference>
<keyword evidence="9" id="KW-1185">Reference proteome</keyword>
<dbReference type="OrthoDB" id="331602at2759"/>
<feature type="coiled-coil region" evidence="7">
    <location>
        <begin position="43"/>
        <end position="91"/>
    </location>
</feature>
<keyword evidence="7" id="KW-0175">Coiled coil</keyword>
<protein>
    <recommendedName>
        <fullName evidence="10">Mitotic spindle checkpoint protein MAD1</fullName>
    </recommendedName>
</protein>
<comment type="caution">
    <text evidence="8">The sequence shown here is derived from an EMBL/GenBank/DDBJ whole genome shotgun (WGS) entry which is preliminary data.</text>
</comment>
<dbReference type="Gene3D" id="3.30.457.60">
    <property type="match status" value="1"/>
</dbReference>
<comment type="similarity">
    <text evidence="2">Belongs to the MAD1 family.</text>
</comment>
<keyword evidence="5" id="KW-0539">Nucleus</keyword>
<sequence>MQHSITQLNEATECRNLLRKESNTISKLKSGELKGGDVDKSLIEKLESSLAEMECIIKEKDNNLRDQSEIITHLNEKLADEAKKCRSFEREGDRLRSEICLLESKIGHGDYSAANTKVLRMVNLLGLDSESEARHTIDALRAELNKAQSKLQAVEELKGQSDAGNLIDANISDKLAQLKGQIAILEKREERYKTVFADKISIFRRACCSLFGYKIIMDEKQRPNGIPVTRFSLQSIYAQADDEKLEFEYESGNTNILDNDYTSQKEISCQVEIFIRRMNSIPAFTANLTVESFNKRTLT</sequence>
<dbReference type="STRING" id="29655.A0A0K9PYE6"/>
<keyword evidence="4" id="KW-0498">Mitosis</keyword>
<evidence type="ECO:0000313" key="8">
    <source>
        <dbReference type="EMBL" id="KMZ73242.1"/>
    </source>
</evidence>
<name>A0A0K9PYE6_ZOSMR</name>
<organism evidence="8 9">
    <name type="scientific">Zostera marina</name>
    <name type="common">Eelgrass</name>
    <dbReference type="NCBI Taxonomy" id="29655"/>
    <lineage>
        <taxon>Eukaryota</taxon>
        <taxon>Viridiplantae</taxon>
        <taxon>Streptophyta</taxon>
        <taxon>Embryophyta</taxon>
        <taxon>Tracheophyta</taxon>
        <taxon>Spermatophyta</taxon>
        <taxon>Magnoliopsida</taxon>
        <taxon>Liliopsida</taxon>
        <taxon>Zosteraceae</taxon>
        <taxon>Zostera</taxon>
    </lineage>
</organism>
<dbReference type="GO" id="GO:0051301">
    <property type="term" value="P:cell division"/>
    <property type="evidence" value="ECO:0007669"/>
    <property type="project" value="UniProtKB-KW"/>
</dbReference>
<feature type="coiled-coil region" evidence="7">
    <location>
        <begin position="130"/>
        <end position="195"/>
    </location>
</feature>
<dbReference type="PANTHER" id="PTHR23168:SF0">
    <property type="entry name" value="MITOTIC SPINDLE ASSEMBLY CHECKPOINT PROTEIN MAD1"/>
    <property type="match status" value="1"/>
</dbReference>
<dbReference type="InterPro" id="IPR008672">
    <property type="entry name" value="Mad1"/>
</dbReference>
<dbReference type="GO" id="GO:0007094">
    <property type="term" value="P:mitotic spindle assembly checkpoint signaling"/>
    <property type="evidence" value="ECO:0007669"/>
    <property type="project" value="InterPro"/>
</dbReference>
<evidence type="ECO:0000256" key="7">
    <source>
        <dbReference type="SAM" id="Coils"/>
    </source>
</evidence>
<dbReference type="PANTHER" id="PTHR23168">
    <property type="entry name" value="MITOTIC SPINDLE ASSEMBLY CHECKPOINT PROTEIN MAD1 MITOTIC ARREST DEFICIENT-LIKE PROTEIN 1"/>
    <property type="match status" value="1"/>
</dbReference>
<gene>
    <name evidence="8" type="ORF">ZOSMA_14G00020</name>
</gene>
<dbReference type="Gene3D" id="6.10.250.90">
    <property type="match status" value="1"/>
</dbReference>
<evidence type="ECO:0000256" key="4">
    <source>
        <dbReference type="ARBA" id="ARBA00022776"/>
    </source>
</evidence>
<dbReference type="OMA" id="RRACCER"/>
<keyword evidence="6" id="KW-0131">Cell cycle</keyword>
<dbReference type="AlphaFoldDB" id="A0A0K9PYE6"/>
<comment type="subcellular location">
    <subcellularLocation>
        <location evidence="1">Nucleus</location>
    </subcellularLocation>
</comment>
<evidence type="ECO:0000256" key="2">
    <source>
        <dbReference type="ARBA" id="ARBA00008029"/>
    </source>
</evidence>
<accession>A0A0K9PYE6</accession>
<dbReference type="Pfam" id="PF05557">
    <property type="entry name" value="MAD"/>
    <property type="match status" value="1"/>
</dbReference>
<evidence type="ECO:0008006" key="10">
    <source>
        <dbReference type="Google" id="ProtNLM"/>
    </source>
</evidence>
<dbReference type="EMBL" id="LFYR01000585">
    <property type="protein sequence ID" value="KMZ73242.1"/>
    <property type="molecule type" value="Genomic_DNA"/>
</dbReference>
<proteinExistence type="inferred from homology"/>
<evidence type="ECO:0000313" key="9">
    <source>
        <dbReference type="Proteomes" id="UP000036987"/>
    </source>
</evidence>
<evidence type="ECO:0000256" key="3">
    <source>
        <dbReference type="ARBA" id="ARBA00022618"/>
    </source>
</evidence>
<dbReference type="Gene3D" id="1.20.5.170">
    <property type="match status" value="1"/>
</dbReference>
<dbReference type="GO" id="GO:0005634">
    <property type="term" value="C:nucleus"/>
    <property type="evidence" value="ECO:0007669"/>
    <property type="project" value="UniProtKB-SubCell"/>
</dbReference>